<organism evidence="1 2">
    <name type="scientific">Camellia lanceoleosa</name>
    <dbReference type="NCBI Taxonomy" id="1840588"/>
    <lineage>
        <taxon>Eukaryota</taxon>
        <taxon>Viridiplantae</taxon>
        <taxon>Streptophyta</taxon>
        <taxon>Embryophyta</taxon>
        <taxon>Tracheophyta</taxon>
        <taxon>Spermatophyta</taxon>
        <taxon>Magnoliopsida</taxon>
        <taxon>eudicotyledons</taxon>
        <taxon>Gunneridae</taxon>
        <taxon>Pentapetalae</taxon>
        <taxon>asterids</taxon>
        <taxon>Ericales</taxon>
        <taxon>Theaceae</taxon>
        <taxon>Camellia</taxon>
    </lineage>
</organism>
<dbReference type="EMBL" id="CM045768">
    <property type="protein sequence ID" value="KAI7982360.1"/>
    <property type="molecule type" value="Genomic_DNA"/>
</dbReference>
<evidence type="ECO:0000313" key="2">
    <source>
        <dbReference type="Proteomes" id="UP001060215"/>
    </source>
</evidence>
<comment type="caution">
    <text evidence="1">The sequence shown here is derived from an EMBL/GenBank/DDBJ whole genome shotgun (WGS) entry which is preliminary data.</text>
</comment>
<keyword evidence="2" id="KW-1185">Reference proteome</keyword>
<proteinExistence type="predicted"/>
<reference evidence="1 2" key="1">
    <citation type="journal article" date="2022" name="Plant J.">
        <title>Chromosome-level genome of Camellia lanceoleosa provides a valuable resource for understanding genome evolution and self-incompatibility.</title>
        <authorList>
            <person name="Gong W."/>
            <person name="Xiao S."/>
            <person name="Wang L."/>
            <person name="Liao Z."/>
            <person name="Chang Y."/>
            <person name="Mo W."/>
            <person name="Hu G."/>
            <person name="Li W."/>
            <person name="Zhao G."/>
            <person name="Zhu H."/>
            <person name="Hu X."/>
            <person name="Ji K."/>
            <person name="Xiang X."/>
            <person name="Song Q."/>
            <person name="Yuan D."/>
            <person name="Jin S."/>
            <person name="Zhang L."/>
        </authorList>
    </citation>
    <scope>NUCLEOTIDE SEQUENCE [LARGE SCALE GENOMIC DNA]</scope>
    <source>
        <strain evidence="1">SQ_2022a</strain>
    </source>
</reference>
<dbReference type="Proteomes" id="UP001060215">
    <property type="component" value="Chromosome 11"/>
</dbReference>
<protein>
    <submittedName>
        <fullName evidence="1">Disease resistance protein PIK6-NP</fullName>
    </submittedName>
</protein>
<sequence>MLTKLGCSIEEELKSLGVEGEIVFIRDKLQSMSAFLRVADAIKDTDPEIQAWIKQVREVAYDTDDVFDEFMLRFAHRRYHHRGFYGSVCKIYYQIKNMKARHQIASDIQDIKARVIDIAQSVRGMVTNSIPLSKPQAPMWRTMEDVMIEKVMHFYLKKMISLVPEVGFGVCGVSPDVFPMLSGTKGPIKFGSILPFSPLLLSIDRCSTPSPTSM</sequence>
<evidence type="ECO:0000313" key="1">
    <source>
        <dbReference type="EMBL" id="KAI7982360.1"/>
    </source>
</evidence>
<name>A0ACC0F1G3_9ERIC</name>
<gene>
    <name evidence="1" type="ORF">LOK49_LG15G02333</name>
</gene>
<accession>A0ACC0F1G3</accession>